<sequence>MSRIVLHERDKPYMVKVGDKEVHICACGLSENKPYCDGHHMKTVDEDGKLYVYDHNGDRLEVSSFYKKE</sequence>
<evidence type="ECO:0000313" key="9">
    <source>
        <dbReference type="Proteomes" id="UP000546917"/>
    </source>
</evidence>
<evidence type="ECO:0000256" key="4">
    <source>
        <dbReference type="ARBA" id="ARBA00023014"/>
    </source>
</evidence>
<proteinExistence type="predicted"/>
<evidence type="ECO:0000256" key="3">
    <source>
        <dbReference type="ARBA" id="ARBA00023004"/>
    </source>
</evidence>
<keyword evidence="4" id="KW-0411">Iron-sulfur</keyword>
<dbReference type="InterPro" id="IPR042216">
    <property type="entry name" value="MitoNEET_CISD"/>
</dbReference>
<dbReference type="OrthoDB" id="5781at2157"/>
<dbReference type="Pfam" id="PF09360">
    <property type="entry name" value="zf-CDGSH"/>
    <property type="match status" value="1"/>
</dbReference>
<evidence type="ECO:0000259" key="5">
    <source>
        <dbReference type="SMART" id="SM00704"/>
    </source>
</evidence>
<reference evidence="7 9" key="2">
    <citation type="submission" date="2020-05" db="EMBL/GenBank/DDBJ databases">
        <authorList>
            <person name="Zhang R."/>
        </authorList>
    </citation>
    <scope>NUCLEOTIDE SEQUENCE [LARGE SCALE GENOMIC DNA]</scope>
    <source>
        <strain evidence="7 9">DSM 28986</strain>
    </source>
</reference>
<dbReference type="AlphaFoldDB" id="A0A1V0N1G5"/>
<dbReference type="GO" id="GO:0051537">
    <property type="term" value="F:2 iron, 2 sulfur cluster binding"/>
    <property type="evidence" value="ECO:0007669"/>
    <property type="project" value="UniProtKB-KW"/>
</dbReference>
<dbReference type="RefSeq" id="WP_009887068.1">
    <property type="nucleotide sequence ID" value="NZ_CP015363.1"/>
</dbReference>
<keyword evidence="1" id="KW-0001">2Fe-2S</keyword>
<evidence type="ECO:0000313" key="6">
    <source>
        <dbReference type="EMBL" id="ARD83992.1"/>
    </source>
</evidence>
<dbReference type="Gene3D" id="3.40.5.90">
    <property type="entry name" value="CDGSH iron-sulfur domain, mitoNEET-type"/>
    <property type="match status" value="1"/>
</dbReference>
<dbReference type="Proteomes" id="UP000192050">
    <property type="component" value="Chromosome"/>
</dbReference>
<keyword evidence="8" id="KW-1185">Reference proteome</keyword>
<accession>A0A1V0N1G5</accession>
<protein>
    <submittedName>
        <fullName evidence="7">CDGSH iron-sulfur domain-containing protein</fullName>
    </submittedName>
</protein>
<dbReference type="EMBL" id="CP015363">
    <property type="protein sequence ID" value="ARD83992.1"/>
    <property type="molecule type" value="Genomic_DNA"/>
</dbReference>
<feature type="domain" description="Iron-binding zinc finger CDGSH type" evidence="5">
    <location>
        <begin position="10"/>
        <end position="46"/>
    </location>
</feature>
<dbReference type="GO" id="GO:0046872">
    <property type="term" value="F:metal ion binding"/>
    <property type="evidence" value="ECO:0007669"/>
    <property type="project" value="UniProtKB-KW"/>
</dbReference>
<dbReference type="SMART" id="SM00704">
    <property type="entry name" value="ZnF_CDGSH"/>
    <property type="match status" value="1"/>
</dbReference>
<dbReference type="GeneID" id="16025204"/>
<keyword evidence="2" id="KW-0479">Metal-binding</keyword>
<reference evidence="6 8" key="1">
    <citation type="submission" date="2011-10" db="EMBL/GenBank/DDBJ databases">
        <title>Metabolic and evolutionary patterns in the extreme acidophile Ferroplasma acidiphilum.</title>
        <authorList>
            <person name="Golyshina O.V."/>
            <person name="Kozyavkin S.A."/>
            <person name="Tatusov R.L."/>
            <person name="Slesarev A.I."/>
            <person name="Golyshin P.N."/>
        </authorList>
    </citation>
    <scope>NUCLEOTIDE SEQUENCE [LARGE SCALE GENOMIC DNA]</scope>
    <source>
        <strain evidence="6">Berkeley</strain>
        <strain evidence="8">Y</strain>
    </source>
</reference>
<organism evidence="6 8">
    <name type="scientific">Ferroplasma acidiphilum</name>
    <dbReference type="NCBI Taxonomy" id="74969"/>
    <lineage>
        <taxon>Archaea</taxon>
        <taxon>Methanobacteriati</taxon>
        <taxon>Thermoplasmatota</taxon>
        <taxon>Thermoplasmata</taxon>
        <taxon>Thermoplasmatales</taxon>
        <taxon>Ferroplasmaceae</taxon>
        <taxon>Ferroplasma</taxon>
    </lineage>
</organism>
<dbReference type="KEGG" id="fai:FAD_0059"/>
<evidence type="ECO:0000256" key="2">
    <source>
        <dbReference type="ARBA" id="ARBA00022723"/>
    </source>
</evidence>
<evidence type="ECO:0000313" key="7">
    <source>
        <dbReference type="EMBL" id="NOL60654.1"/>
    </source>
</evidence>
<name>A0A1V0N1G5_9ARCH</name>
<gene>
    <name evidence="6" type="ORF">FAD_0059</name>
    <name evidence="7" type="ORF">HLB00_07410</name>
</gene>
<dbReference type="Proteomes" id="UP000546917">
    <property type="component" value="Unassembled WGS sequence"/>
</dbReference>
<dbReference type="EMBL" id="JABGBP010000270">
    <property type="protein sequence ID" value="NOL60654.1"/>
    <property type="molecule type" value="Genomic_DNA"/>
</dbReference>
<evidence type="ECO:0000313" key="8">
    <source>
        <dbReference type="Proteomes" id="UP000192050"/>
    </source>
</evidence>
<dbReference type="STRING" id="74969.FAD_0059"/>
<keyword evidence="3" id="KW-0408">Iron</keyword>
<dbReference type="InterPro" id="IPR018967">
    <property type="entry name" value="FeS-contain_CDGSH-typ"/>
</dbReference>
<dbReference type="GO" id="GO:0005737">
    <property type="term" value="C:cytoplasm"/>
    <property type="evidence" value="ECO:0007669"/>
    <property type="project" value="UniProtKB-ARBA"/>
</dbReference>
<evidence type="ECO:0000256" key="1">
    <source>
        <dbReference type="ARBA" id="ARBA00022714"/>
    </source>
</evidence>